<evidence type="ECO:0000256" key="1">
    <source>
        <dbReference type="SAM" id="MobiDB-lite"/>
    </source>
</evidence>
<comment type="caution">
    <text evidence="2">The sequence shown here is derived from an EMBL/GenBank/DDBJ whole genome shotgun (WGS) entry which is preliminary data.</text>
</comment>
<dbReference type="EMBL" id="BARS01001621">
    <property type="protein sequence ID" value="GAF74219.1"/>
    <property type="molecule type" value="Genomic_DNA"/>
</dbReference>
<feature type="compositionally biased region" description="Basic and acidic residues" evidence="1">
    <location>
        <begin position="75"/>
        <end position="84"/>
    </location>
</feature>
<accession>X0RZH0</accession>
<feature type="compositionally biased region" description="Low complexity" evidence="1">
    <location>
        <begin position="88"/>
        <end position="101"/>
    </location>
</feature>
<feature type="region of interest" description="Disordered" evidence="1">
    <location>
        <begin position="73"/>
        <end position="101"/>
    </location>
</feature>
<name>X0RZH0_9ZZZZ</name>
<organism evidence="2">
    <name type="scientific">marine sediment metagenome</name>
    <dbReference type="NCBI Taxonomy" id="412755"/>
    <lineage>
        <taxon>unclassified sequences</taxon>
        <taxon>metagenomes</taxon>
        <taxon>ecological metagenomes</taxon>
    </lineage>
</organism>
<evidence type="ECO:0000313" key="2">
    <source>
        <dbReference type="EMBL" id="GAF74219.1"/>
    </source>
</evidence>
<proteinExistence type="predicted"/>
<feature type="non-terminal residue" evidence="2">
    <location>
        <position position="1"/>
    </location>
</feature>
<sequence>SVFCQQILRAAESELQCVVSGGVADSQPGESSEKMLGRADSALYSARASAGARLYQHNGQAIRPFAAEMVVASDEPSRKGRESSDGVLSQSEQAAESLAAL</sequence>
<dbReference type="Gene3D" id="3.30.70.270">
    <property type="match status" value="1"/>
</dbReference>
<dbReference type="InterPro" id="IPR043128">
    <property type="entry name" value="Rev_trsase/Diguanyl_cyclase"/>
</dbReference>
<reference evidence="2" key="1">
    <citation type="journal article" date="2014" name="Front. Microbiol.">
        <title>High frequency of phylogenetically diverse reductive dehalogenase-homologous genes in deep subseafloor sedimentary metagenomes.</title>
        <authorList>
            <person name="Kawai M."/>
            <person name="Futagami T."/>
            <person name="Toyoda A."/>
            <person name="Takaki Y."/>
            <person name="Nishi S."/>
            <person name="Hori S."/>
            <person name="Arai W."/>
            <person name="Tsubouchi T."/>
            <person name="Morono Y."/>
            <person name="Uchiyama I."/>
            <person name="Ito T."/>
            <person name="Fujiyama A."/>
            <person name="Inagaki F."/>
            <person name="Takami H."/>
        </authorList>
    </citation>
    <scope>NUCLEOTIDE SEQUENCE</scope>
    <source>
        <strain evidence="2">Expedition CK06-06</strain>
    </source>
</reference>
<dbReference type="AlphaFoldDB" id="X0RZH0"/>
<evidence type="ECO:0008006" key="3">
    <source>
        <dbReference type="Google" id="ProtNLM"/>
    </source>
</evidence>
<protein>
    <recommendedName>
        <fullName evidence="3">GGDEF domain-containing protein</fullName>
    </recommendedName>
</protein>
<gene>
    <name evidence="2" type="ORF">S01H1_03075</name>
</gene>